<dbReference type="Gene3D" id="1.10.287.1260">
    <property type="match status" value="1"/>
</dbReference>
<gene>
    <name evidence="3" type="ORF">ACFOEK_10700</name>
</gene>
<keyword evidence="1" id="KW-0813">Transport</keyword>
<keyword evidence="4" id="KW-1185">Reference proteome</keyword>
<dbReference type="InterPro" id="IPR008910">
    <property type="entry name" value="MSC_TM_helix"/>
</dbReference>
<accession>A0ABV7HGA9</accession>
<feature type="transmembrane region" description="Helical" evidence="1">
    <location>
        <begin position="159"/>
        <end position="180"/>
    </location>
</feature>
<comment type="function">
    <text evidence="1">Mechanosensitive channel that participates in the regulation of osmotic pressure changes within the cell, opening in response to stretch forces in the membrane lipid bilayer, without the need for other proteins. Contributes to normal resistance to hypoosmotic shock. Forms an ion channel of 1.0 nanosiemens conductance with a slight preference for anions.</text>
</comment>
<dbReference type="RefSeq" id="WP_386720359.1">
    <property type="nucleotide sequence ID" value="NZ_JBHRSZ010000004.1"/>
</dbReference>
<name>A0ABV7HGA9_9GAMM</name>
<comment type="subunit">
    <text evidence="1">Homoheptamer.</text>
</comment>
<organism evidence="3 4">
    <name type="scientific">Litoribrevibacter euphylliae</name>
    <dbReference type="NCBI Taxonomy" id="1834034"/>
    <lineage>
        <taxon>Bacteria</taxon>
        <taxon>Pseudomonadati</taxon>
        <taxon>Pseudomonadota</taxon>
        <taxon>Gammaproteobacteria</taxon>
        <taxon>Oceanospirillales</taxon>
        <taxon>Oceanospirillaceae</taxon>
        <taxon>Litoribrevibacter</taxon>
    </lineage>
</organism>
<evidence type="ECO:0000313" key="3">
    <source>
        <dbReference type="EMBL" id="MFC3151495.1"/>
    </source>
</evidence>
<comment type="subcellular location">
    <subcellularLocation>
        <location evidence="1">Cell inner membrane</location>
        <topology evidence="1">Multi-pass membrane protein</topology>
    </subcellularLocation>
</comment>
<dbReference type="Proteomes" id="UP001595476">
    <property type="component" value="Unassembled WGS sequence"/>
</dbReference>
<dbReference type="Pfam" id="PF00924">
    <property type="entry name" value="MS_channel_2nd"/>
    <property type="match status" value="1"/>
</dbReference>
<protein>
    <recommendedName>
        <fullName evidence="1">Small-conductance mechanosensitive channel</fullName>
    </recommendedName>
</protein>
<dbReference type="InterPro" id="IPR006685">
    <property type="entry name" value="MscS_channel_2nd"/>
</dbReference>
<evidence type="ECO:0000259" key="2">
    <source>
        <dbReference type="Pfam" id="PF00924"/>
    </source>
</evidence>
<reference evidence="4" key="1">
    <citation type="journal article" date="2019" name="Int. J. Syst. Evol. Microbiol.">
        <title>The Global Catalogue of Microorganisms (GCM) 10K type strain sequencing project: providing services to taxonomists for standard genome sequencing and annotation.</title>
        <authorList>
            <consortium name="The Broad Institute Genomics Platform"/>
            <consortium name="The Broad Institute Genome Sequencing Center for Infectious Disease"/>
            <person name="Wu L."/>
            <person name="Ma J."/>
        </authorList>
    </citation>
    <scope>NUCLEOTIDE SEQUENCE [LARGE SCALE GENOMIC DNA]</scope>
    <source>
        <strain evidence="4">KCTC 52438</strain>
    </source>
</reference>
<keyword evidence="1" id="KW-0472">Membrane</keyword>
<comment type="similarity">
    <text evidence="1">Belongs to the MscS (TC 1.A.23) family.</text>
</comment>
<evidence type="ECO:0000313" key="4">
    <source>
        <dbReference type="Proteomes" id="UP001595476"/>
    </source>
</evidence>
<keyword evidence="1" id="KW-0407">Ion channel</keyword>
<feature type="transmembrane region" description="Helical" evidence="1">
    <location>
        <begin position="186"/>
        <end position="208"/>
    </location>
</feature>
<dbReference type="EMBL" id="JBHRSZ010000004">
    <property type="protein sequence ID" value="MFC3151495.1"/>
    <property type="molecule type" value="Genomic_DNA"/>
</dbReference>
<comment type="caution">
    <text evidence="3">The sequence shown here is derived from an EMBL/GenBank/DDBJ whole genome shotgun (WGS) entry which is preliminary data.</text>
</comment>
<proteinExistence type="inferred from homology"/>
<keyword evidence="1" id="KW-0406">Ion transport</keyword>
<feature type="transmembrane region" description="Helical" evidence="1">
    <location>
        <begin position="20"/>
        <end position="48"/>
    </location>
</feature>
<sequence>MKNNEFLNWQESLAFTYQEFTVQIIAFAPKLLGALALLLAGWVLAIIVRIATRKLIRGLDFVFVYLAKNGEARQETIRRSYAEIISKIMFWIVMIFFITATTNMLGWKMLSNWLNSLITYLPNLITGLLIILAGFLISNITRTGIINTAYNTGINQGEMLARVAQVTILLTALLIGIEQIGINVDFLTNALIVILGVLLAGATLAFSFGARTLVANIIGAQYFRKHCRIGEHMQMGDIEGSVVEVTQTAIVLETDSGRIVIPAKKFQENACQFTSASGAPLDRDKSTPHQGDAK</sequence>
<feature type="transmembrane region" description="Helical" evidence="1">
    <location>
        <begin position="88"/>
        <end position="105"/>
    </location>
</feature>
<feature type="transmembrane region" description="Helical" evidence="1">
    <location>
        <begin position="117"/>
        <end position="138"/>
    </location>
</feature>
<keyword evidence="1" id="KW-1003">Cell membrane</keyword>
<feature type="domain" description="Mechanosensitive ion channel MscS" evidence="2">
    <location>
        <begin position="222"/>
        <end position="268"/>
    </location>
</feature>
<comment type="caution">
    <text evidence="1">Lacks conserved residue(s) required for the propagation of feature annotation.</text>
</comment>
<dbReference type="Pfam" id="PF05552">
    <property type="entry name" value="MS_channel_1st_1"/>
    <property type="match status" value="2"/>
</dbReference>
<keyword evidence="1" id="KW-1133">Transmembrane helix</keyword>
<dbReference type="InterPro" id="IPR045275">
    <property type="entry name" value="MscS_archaea/bacteria_type"/>
</dbReference>
<keyword evidence="1" id="KW-0997">Cell inner membrane</keyword>
<evidence type="ECO:0000256" key="1">
    <source>
        <dbReference type="RuleBase" id="RU369025"/>
    </source>
</evidence>
<keyword evidence="1" id="KW-0812">Transmembrane</keyword>
<dbReference type="PANTHER" id="PTHR30221:SF1">
    <property type="entry name" value="SMALL-CONDUCTANCE MECHANOSENSITIVE CHANNEL"/>
    <property type="match status" value="1"/>
</dbReference>
<dbReference type="PANTHER" id="PTHR30221">
    <property type="entry name" value="SMALL-CONDUCTANCE MECHANOSENSITIVE CHANNEL"/>
    <property type="match status" value="1"/>
</dbReference>